<evidence type="ECO:0000256" key="6">
    <source>
        <dbReference type="ARBA" id="ARBA00023136"/>
    </source>
</evidence>
<dbReference type="Proteomes" id="UP000769780">
    <property type="component" value="Unassembled WGS sequence"/>
</dbReference>
<dbReference type="EMBL" id="JACWFH010000036">
    <property type="protein sequence ID" value="MBY0099378.1"/>
    <property type="molecule type" value="Genomic_DNA"/>
</dbReference>
<keyword evidence="4 7" id="KW-0812">Transmembrane</keyword>
<evidence type="ECO:0000256" key="3">
    <source>
        <dbReference type="ARBA" id="ARBA00022475"/>
    </source>
</evidence>
<evidence type="ECO:0000313" key="9">
    <source>
        <dbReference type="EMBL" id="MBY0099378.1"/>
    </source>
</evidence>
<comment type="similarity">
    <text evidence="2">Belongs to the UPF0702 family.</text>
</comment>
<dbReference type="InterPro" id="IPR007353">
    <property type="entry name" value="DUF421"/>
</dbReference>
<gene>
    <name evidence="9" type="ORF">H0185_21660</name>
</gene>
<feature type="transmembrane region" description="Helical" evidence="7">
    <location>
        <begin position="6"/>
        <end position="23"/>
    </location>
</feature>
<protein>
    <submittedName>
        <fullName evidence="9">DUF421 domain-containing protein</fullName>
    </submittedName>
</protein>
<dbReference type="Gene3D" id="3.30.240.20">
    <property type="entry name" value="bsu07140 like domains"/>
    <property type="match status" value="2"/>
</dbReference>
<keyword evidence="6 7" id="KW-0472">Membrane</keyword>
<feature type="transmembrane region" description="Helical" evidence="7">
    <location>
        <begin position="59"/>
        <end position="79"/>
    </location>
</feature>
<sequence>MMDFLIPVLRTSVSFILLLFVTFSIGKHIGSHKNYYSFALSVVIGSFIANMGFDTALSFKEMTVAFLTLVILFYLFNSISSRSRSLRKWLSGRPTVLIEKGKLLEENMKKVKFSIDDLNQHLREKNVFNIYEVEFALLEVDGELSILKKKPYQSLTKQDLHIPHSNENLPVELVMDGKVIDKNVDDKYNREWIESEFRKRNLKIEEVYYAVINSNGSLFVDKYKDHLQSPVDVE</sequence>
<reference evidence="9 10" key="1">
    <citation type="submission" date="2020-07" db="EMBL/GenBank/DDBJ databases">
        <title>Fungal Genomes of the International Space Station.</title>
        <authorList>
            <person name="Seuylemezian A."/>
            <person name="Singh N.K."/>
            <person name="Wood J."/>
            <person name="Venkateswaran K."/>
        </authorList>
    </citation>
    <scope>NUCLEOTIDE SEQUENCE [LARGE SCALE GENOMIC DNA]</scope>
    <source>
        <strain evidence="9 10">PL-B2</strain>
    </source>
</reference>
<organism evidence="9 10">
    <name type="scientific">Mesobacillus maritimus</name>
    <dbReference type="NCBI Taxonomy" id="1643336"/>
    <lineage>
        <taxon>Bacteria</taxon>
        <taxon>Bacillati</taxon>
        <taxon>Bacillota</taxon>
        <taxon>Bacilli</taxon>
        <taxon>Bacillales</taxon>
        <taxon>Bacillaceae</taxon>
        <taxon>Mesobacillus</taxon>
    </lineage>
</organism>
<comment type="subcellular location">
    <subcellularLocation>
        <location evidence="1">Cell membrane</location>
        <topology evidence="1">Multi-pass membrane protein</topology>
    </subcellularLocation>
</comment>
<evidence type="ECO:0000313" key="10">
    <source>
        <dbReference type="Proteomes" id="UP000769780"/>
    </source>
</evidence>
<evidence type="ECO:0000256" key="5">
    <source>
        <dbReference type="ARBA" id="ARBA00022989"/>
    </source>
</evidence>
<name>A0ABS7KAU0_9BACI</name>
<dbReference type="PANTHER" id="PTHR34582:SF7">
    <property type="entry name" value="UPF0702 TRANSMEMBRANE PROTEIN YDFS"/>
    <property type="match status" value="1"/>
</dbReference>
<evidence type="ECO:0000256" key="4">
    <source>
        <dbReference type="ARBA" id="ARBA00022692"/>
    </source>
</evidence>
<evidence type="ECO:0000256" key="1">
    <source>
        <dbReference type="ARBA" id="ARBA00004651"/>
    </source>
</evidence>
<dbReference type="Pfam" id="PF04239">
    <property type="entry name" value="DUF421"/>
    <property type="match status" value="1"/>
</dbReference>
<keyword evidence="10" id="KW-1185">Reference proteome</keyword>
<evidence type="ECO:0000259" key="8">
    <source>
        <dbReference type="Pfam" id="PF04239"/>
    </source>
</evidence>
<feature type="transmembrane region" description="Helical" evidence="7">
    <location>
        <begin position="35"/>
        <end position="53"/>
    </location>
</feature>
<keyword evidence="3" id="KW-1003">Cell membrane</keyword>
<dbReference type="InterPro" id="IPR023090">
    <property type="entry name" value="UPF0702_alpha/beta_dom_sf"/>
</dbReference>
<dbReference type="PANTHER" id="PTHR34582">
    <property type="entry name" value="UPF0702 TRANSMEMBRANE PROTEIN YCAP"/>
    <property type="match status" value="1"/>
</dbReference>
<feature type="domain" description="YetF C-terminal" evidence="8">
    <location>
        <begin position="82"/>
        <end position="212"/>
    </location>
</feature>
<comment type="caution">
    <text evidence="9">The sequence shown here is derived from an EMBL/GenBank/DDBJ whole genome shotgun (WGS) entry which is preliminary data.</text>
</comment>
<evidence type="ECO:0000256" key="2">
    <source>
        <dbReference type="ARBA" id="ARBA00006448"/>
    </source>
</evidence>
<evidence type="ECO:0000256" key="7">
    <source>
        <dbReference type="SAM" id="Phobius"/>
    </source>
</evidence>
<keyword evidence="5 7" id="KW-1133">Transmembrane helix</keyword>
<proteinExistence type="inferred from homology"/>
<accession>A0ABS7KAU0</accession>